<comment type="caution">
    <text evidence="1">The sequence shown here is derived from an EMBL/GenBank/DDBJ whole genome shotgun (WGS) entry which is preliminary data.</text>
</comment>
<dbReference type="AlphaFoldDB" id="A0A2P6S1U0"/>
<name>A0A2P6S1U0_ROSCH</name>
<reference evidence="1 2" key="1">
    <citation type="journal article" date="2018" name="Nat. Genet.">
        <title>The Rosa genome provides new insights in the design of modern roses.</title>
        <authorList>
            <person name="Bendahmane M."/>
        </authorList>
    </citation>
    <scope>NUCLEOTIDE SEQUENCE [LARGE SCALE GENOMIC DNA]</scope>
    <source>
        <strain evidence="2">cv. Old Blush</strain>
    </source>
</reference>
<protein>
    <submittedName>
        <fullName evidence="1">Uncharacterized protein</fullName>
    </submittedName>
</protein>
<gene>
    <name evidence="1" type="ORF">RchiOBHm_Chr2g0157431</name>
</gene>
<accession>A0A2P6S1U0</accession>
<dbReference type="Proteomes" id="UP000238479">
    <property type="component" value="Chromosome 2"/>
</dbReference>
<sequence length="111" mass="12649">MIFEVIRQRLRIVDVRKCIPPSIAEEKRNVFRNVCHVVQKILVEEEAMKPPSRHHPPCAVIVKSCFKDSRSMSQALHHPLPSWCVPSIPGIERSLFAYTTNDISGLNYALA</sequence>
<dbReference type="Gramene" id="PRQ52616">
    <property type="protein sequence ID" value="PRQ52616"/>
    <property type="gene ID" value="RchiOBHm_Chr2g0157431"/>
</dbReference>
<evidence type="ECO:0000313" key="2">
    <source>
        <dbReference type="Proteomes" id="UP000238479"/>
    </source>
</evidence>
<dbReference type="EMBL" id="PDCK01000040">
    <property type="protein sequence ID" value="PRQ52616.1"/>
    <property type="molecule type" value="Genomic_DNA"/>
</dbReference>
<proteinExistence type="predicted"/>
<organism evidence="1 2">
    <name type="scientific">Rosa chinensis</name>
    <name type="common">China rose</name>
    <dbReference type="NCBI Taxonomy" id="74649"/>
    <lineage>
        <taxon>Eukaryota</taxon>
        <taxon>Viridiplantae</taxon>
        <taxon>Streptophyta</taxon>
        <taxon>Embryophyta</taxon>
        <taxon>Tracheophyta</taxon>
        <taxon>Spermatophyta</taxon>
        <taxon>Magnoliopsida</taxon>
        <taxon>eudicotyledons</taxon>
        <taxon>Gunneridae</taxon>
        <taxon>Pentapetalae</taxon>
        <taxon>rosids</taxon>
        <taxon>fabids</taxon>
        <taxon>Rosales</taxon>
        <taxon>Rosaceae</taxon>
        <taxon>Rosoideae</taxon>
        <taxon>Rosoideae incertae sedis</taxon>
        <taxon>Rosa</taxon>
    </lineage>
</organism>
<evidence type="ECO:0000313" key="1">
    <source>
        <dbReference type="EMBL" id="PRQ52616.1"/>
    </source>
</evidence>
<keyword evidence="2" id="KW-1185">Reference proteome</keyword>